<dbReference type="PANTHER" id="PTHR30055:SF146">
    <property type="entry name" value="HTH-TYPE TRANSCRIPTIONAL DUAL REGULATOR CECR"/>
    <property type="match status" value="1"/>
</dbReference>
<organism evidence="4 5">
    <name type="scientific">Pseudoxanthomonas dokdonensis</name>
    <dbReference type="NCBI Taxonomy" id="344882"/>
    <lineage>
        <taxon>Bacteria</taxon>
        <taxon>Pseudomonadati</taxon>
        <taxon>Pseudomonadota</taxon>
        <taxon>Gammaproteobacteria</taxon>
        <taxon>Lysobacterales</taxon>
        <taxon>Lysobacteraceae</taxon>
        <taxon>Pseudoxanthomonas</taxon>
    </lineage>
</organism>
<dbReference type="EMBL" id="LDJL01000011">
    <property type="protein sequence ID" value="KRG68860.1"/>
    <property type="molecule type" value="Genomic_DNA"/>
</dbReference>
<keyword evidence="1 2" id="KW-0238">DNA-binding</keyword>
<protein>
    <recommendedName>
        <fullName evidence="3">HTH tetR-type domain-containing protein</fullName>
    </recommendedName>
</protein>
<dbReference type="SUPFAM" id="SSF46689">
    <property type="entry name" value="Homeodomain-like"/>
    <property type="match status" value="1"/>
</dbReference>
<dbReference type="Proteomes" id="UP000052052">
    <property type="component" value="Unassembled WGS sequence"/>
</dbReference>
<comment type="caution">
    <text evidence="4">The sequence shown here is derived from an EMBL/GenBank/DDBJ whole genome shotgun (WGS) entry which is preliminary data.</text>
</comment>
<dbReference type="Pfam" id="PF14246">
    <property type="entry name" value="TetR_C_7"/>
    <property type="match status" value="1"/>
</dbReference>
<dbReference type="SUPFAM" id="SSF48498">
    <property type="entry name" value="Tetracyclin repressor-like, C-terminal domain"/>
    <property type="match status" value="1"/>
</dbReference>
<dbReference type="InterPro" id="IPR036271">
    <property type="entry name" value="Tet_transcr_reg_TetR-rel_C_sf"/>
</dbReference>
<dbReference type="Pfam" id="PF00440">
    <property type="entry name" value="TetR_N"/>
    <property type="match status" value="1"/>
</dbReference>
<dbReference type="PATRIC" id="fig|344882.3.peg.430"/>
<feature type="domain" description="HTH tetR-type" evidence="3">
    <location>
        <begin position="34"/>
        <end position="94"/>
    </location>
</feature>
<evidence type="ECO:0000259" key="3">
    <source>
        <dbReference type="PROSITE" id="PS50977"/>
    </source>
</evidence>
<dbReference type="GO" id="GO:0000976">
    <property type="term" value="F:transcription cis-regulatory region binding"/>
    <property type="evidence" value="ECO:0007669"/>
    <property type="project" value="TreeGrafter"/>
</dbReference>
<evidence type="ECO:0000256" key="1">
    <source>
        <dbReference type="ARBA" id="ARBA00023125"/>
    </source>
</evidence>
<dbReference type="STRING" id="344882.ABB29_10295"/>
<dbReference type="OrthoDB" id="8535430at2"/>
<dbReference type="RefSeq" id="WP_057658732.1">
    <property type="nucleotide sequence ID" value="NZ_LDJL01000011.1"/>
</dbReference>
<dbReference type="Gene3D" id="1.10.357.10">
    <property type="entry name" value="Tetracycline Repressor, domain 2"/>
    <property type="match status" value="1"/>
</dbReference>
<dbReference type="InterPro" id="IPR039536">
    <property type="entry name" value="TetR_C_Proteobacteria"/>
</dbReference>
<reference evidence="4 5" key="1">
    <citation type="submission" date="2015-05" db="EMBL/GenBank/DDBJ databases">
        <title>Genome sequencing and analysis of members of genus Stenotrophomonas.</title>
        <authorList>
            <person name="Patil P.P."/>
            <person name="Midha S."/>
            <person name="Patil P.B."/>
        </authorList>
    </citation>
    <scope>NUCLEOTIDE SEQUENCE [LARGE SCALE GENOMIC DNA]</scope>
    <source>
        <strain evidence="4 5">DSM 21858</strain>
    </source>
</reference>
<dbReference type="Gene3D" id="1.10.10.60">
    <property type="entry name" value="Homeodomain-like"/>
    <property type="match status" value="1"/>
</dbReference>
<evidence type="ECO:0000313" key="5">
    <source>
        <dbReference type="Proteomes" id="UP000052052"/>
    </source>
</evidence>
<dbReference type="InterPro" id="IPR009057">
    <property type="entry name" value="Homeodomain-like_sf"/>
</dbReference>
<dbReference type="InterPro" id="IPR050109">
    <property type="entry name" value="HTH-type_TetR-like_transc_reg"/>
</dbReference>
<dbReference type="PRINTS" id="PR00455">
    <property type="entry name" value="HTHTETR"/>
</dbReference>
<sequence>MSILDVRRLELPSEALTALPLRGRREVGLCKRGQMRAARFLDAATAIFAEKGYQHAKLSDIVARAGGSLATLYRVFGDKEGLAHAILERHIETHVNMMHDLGLSELPPETALRRVASRVARNMGKTESLVVYRIVIGEGQSFPALRSWYFSHAIPMLRSQLTQYFQQQVKAGALRLQSPEQAASQFHMLLFGDFLIALASGYVETVNAEQLEERALAAVEVFLRGTSRHASPAARQHPHILATS</sequence>
<evidence type="ECO:0000313" key="4">
    <source>
        <dbReference type="EMBL" id="KRG68860.1"/>
    </source>
</evidence>
<feature type="DNA-binding region" description="H-T-H motif" evidence="2">
    <location>
        <begin position="57"/>
        <end position="76"/>
    </location>
</feature>
<dbReference type="PANTHER" id="PTHR30055">
    <property type="entry name" value="HTH-TYPE TRANSCRIPTIONAL REGULATOR RUTR"/>
    <property type="match status" value="1"/>
</dbReference>
<dbReference type="PROSITE" id="PS50977">
    <property type="entry name" value="HTH_TETR_2"/>
    <property type="match status" value="1"/>
</dbReference>
<dbReference type="InterPro" id="IPR001647">
    <property type="entry name" value="HTH_TetR"/>
</dbReference>
<gene>
    <name evidence="4" type="ORF">ABB29_10295</name>
</gene>
<dbReference type="AlphaFoldDB" id="A0A0R0CGA9"/>
<evidence type="ECO:0000256" key="2">
    <source>
        <dbReference type="PROSITE-ProRule" id="PRU00335"/>
    </source>
</evidence>
<name>A0A0R0CGA9_9GAMM</name>
<keyword evidence="5" id="KW-1185">Reference proteome</keyword>
<proteinExistence type="predicted"/>
<accession>A0A0R0CGA9</accession>
<dbReference type="GO" id="GO:0003700">
    <property type="term" value="F:DNA-binding transcription factor activity"/>
    <property type="evidence" value="ECO:0007669"/>
    <property type="project" value="TreeGrafter"/>
</dbReference>